<proteinExistence type="predicted"/>
<sequence>LLPSKSSRPGSLGDIVLLHGIARQHANFSISPPI</sequence>
<dbReference type="Proteomes" id="UP000824120">
    <property type="component" value="Chromosome 6"/>
</dbReference>
<name>A0A9J5YIG9_SOLCO</name>
<organism evidence="1 2">
    <name type="scientific">Solanum commersonii</name>
    <name type="common">Commerson's wild potato</name>
    <name type="synonym">Commerson's nightshade</name>
    <dbReference type="NCBI Taxonomy" id="4109"/>
    <lineage>
        <taxon>Eukaryota</taxon>
        <taxon>Viridiplantae</taxon>
        <taxon>Streptophyta</taxon>
        <taxon>Embryophyta</taxon>
        <taxon>Tracheophyta</taxon>
        <taxon>Spermatophyta</taxon>
        <taxon>Magnoliopsida</taxon>
        <taxon>eudicotyledons</taxon>
        <taxon>Gunneridae</taxon>
        <taxon>Pentapetalae</taxon>
        <taxon>asterids</taxon>
        <taxon>lamiids</taxon>
        <taxon>Solanales</taxon>
        <taxon>Solanaceae</taxon>
        <taxon>Solanoideae</taxon>
        <taxon>Solaneae</taxon>
        <taxon>Solanum</taxon>
    </lineage>
</organism>
<accession>A0A9J5YIG9</accession>
<gene>
    <name evidence="1" type="ORF">H5410_031207</name>
</gene>
<feature type="non-terminal residue" evidence="1">
    <location>
        <position position="1"/>
    </location>
</feature>
<protein>
    <submittedName>
        <fullName evidence="1">Uncharacterized protein</fullName>
    </submittedName>
</protein>
<keyword evidence="2" id="KW-1185">Reference proteome</keyword>
<dbReference type="EMBL" id="JACXVP010000006">
    <property type="protein sequence ID" value="KAG5599837.1"/>
    <property type="molecule type" value="Genomic_DNA"/>
</dbReference>
<evidence type="ECO:0000313" key="1">
    <source>
        <dbReference type="EMBL" id="KAG5599837.1"/>
    </source>
</evidence>
<dbReference type="AlphaFoldDB" id="A0A9J5YIG9"/>
<evidence type="ECO:0000313" key="2">
    <source>
        <dbReference type="Proteomes" id="UP000824120"/>
    </source>
</evidence>
<reference evidence="1 2" key="1">
    <citation type="submission" date="2020-09" db="EMBL/GenBank/DDBJ databases">
        <title>De no assembly of potato wild relative species, Solanum commersonii.</title>
        <authorList>
            <person name="Cho K."/>
        </authorList>
    </citation>
    <scope>NUCLEOTIDE SEQUENCE [LARGE SCALE GENOMIC DNA]</scope>
    <source>
        <strain evidence="1">LZ3.2</strain>
        <tissue evidence="1">Leaf</tissue>
    </source>
</reference>
<comment type="caution">
    <text evidence="1">The sequence shown here is derived from an EMBL/GenBank/DDBJ whole genome shotgun (WGS) entry which is preliminary data.</text>
</comment>